<dbReference type="SMART" id="SM00184">
    <property type="entry name" value="RING"/>
    <property type="match status" value="1"/>
</dbReference>
<keyword evidence="13" id="KW-1185">Reference proteome</keyword>
<keyword evidence="3 8" id="KW-0863">Zinc-finger</keyword>
<dbReference type="PROSITE" id="PS50089">
    <property type="entry name" value="ZF_RING_2"/>
    <property type="match status" value="1"/>
</dbReference>
<comment type="subcellular location">
    <subcellularLocation>
        <location evidence="1">Membrane</location>
        <topology evidence="1">Multi-pass membrane protein</topology>
    </subcellularLocation>
</comment>
<feature type="transmembrane region" description="Helical" evidence="10">
    <location>
        <begin position="278"/>
        <end position="299"/>
    </location>
</feature>
<feature type="transmembrane region" description="Helical" evidence="10">
    <location>
        <begin position="249"/>
        <end position="266"/>
    </location>
</feature>
<evidence type="ECO:0000256" key="6">
    <source>
        <dbReference type="ARBA" id="ARBA00022989"/>
    </source>
</evidence>
<evidence type="ECO:0000256" key="5">
    <source>
        <dbReference type="ARBA" id="ARBA00022833"/>
    </source>
</evidence>
<dbReference type="Proteomes" id="UP000792457">
    <property type="component" value="Unassembled WGS sequence"/>
</dbReference>
<feature type="compositionally biased region" description="Polar residues" evidence="9">
    <location>
        <begin position="170"/>
        <end position="181"/>
    </location>
</feature>
<name>A0A8K0KHE0_LADFU</name>
<dbReference type="GO" id="GO:0016020">
    <property type="term" value="C:membrane"/>
    <property type="evidence" value="ECO:0007669"/>
    <property type="project" value="UniProtKB-SubCell"/>
</dbReference>
<keyword evidence="7 10" id="KW-0472">Membrane</keyword>
<feature type="compositionally biased region" description="Low complexity" evidence="9">
    <location>
        <begin position="144"/>
        <end position="165"/>
    </location>
</feature>
<reference evidence="12" key="1">
    <citation type="submission" date="2013-04" db="EMBL/GenBank/DDBJ databases">
        <authorList>
            <person name="Qu J."/>
            <person name="Murali S.C."/>
            <person name="Bandaranaike D."/>
            <person name="Bellair M."/>
            <person name="Blankenburg K."/>
            <person name="Chao H."/>
            <person name="Dinh H."/>
            <person name="Doddapaneni H."/>
            <person name="Downs B."/>
            <person name="Dugan-Rocha S."/>
            <person name="Elkadiri S."/>
            <person name="Gnanaolivu R.D."/>
            <person name="Hernandez B."/>
            <person name="Javaid M."/>
            <person name="Jayaseelan J.C."/>
            <person name="Lee S."/>
            <person name="Li M."/>
            <person name="Ming W."/>
            <person name="Munidasa M."/>
            <person name="Muniz J."/>
            <person name="Nguyen L."/>
            <person name="Ongeri F."/>
            <person name="Osuji N."/>
            <person name="Pu L.-L."/>
            <person name="Puazo M."/>
            <person name="Qu C."/>
            <person name="Quiroz J."/>
            <person name="Raj R."/>
            <person name="Weissenberger G."/>
            <person name="Xin Y."/>
            <person name="Zou X."/>
            <person name="Han Y."/>
            <person name="Richards S."/>
            <person name="Worley K."/>
            <person name="Muzny D."/>
            <person name="Gibbs R."/>
        </authorList>
    </citation>
    <scope>NUCLEOTIDE SEQUENCE</scope>
    <source>
        <strain evidence="12">Sampled in the wild</strain>
    </source>
</reference>
<evidence type="ECO:0000256" key="10">
    <source>
        <dbReference type="SAM" id="Phobius"/>
    </source>
</evidence>
<gene>
    <name evidence="12" type="ORF">J437_LFUL014987</name>
</gene>
<dbReference type="GO" id="GO:1904294">
    <property type="term" value="P:positive regulation of ERAD pathway"/>
    <property type="evidence" value="ECO:0007669"/>
    <property type="project" value="InterPro"/>
</dbReference>
<sequence>MELIWVNQSCAKGIVKSKMSDGSENVPTSNFSIRDSSRVYLTNIGPRGIISGGNTLSSGGSLRDNLYNAIRERVRNYLPRNESEVINLESHHPARATEEYFDRSPFITTNFSRQGRSRASDVNTVEINTVPRLEVIISSVQRTESNIPSESSNSSSTNQGNSEGNRNIESDATSGVNGNSEPNDRSNGGNNQPSSSNQQSSPLNLSTMTVGDVFRQSPETRAFLGVIFKYLPFVLILVAKGLYDHRVGILVLAGMILTFSYGNMVVKREAGKQSRRSISSLARVFFNLLACITFVYFIFQEQRMHLSLFMIPPYTQPLTICDLFWLVCVTDLVLKMITVIMKGFLVSMPPTLISYQKRGKWFHFIEITSQTYRSLCPIQPWLYYLIEAYQGTGKVFGVLLCAAYVVSKITELFRKGKAWKFALMMVLQDLEVGVRPSAEELLKAGNQCPICQDTFTSPILLSQGCGRHIFCEACILHWLDRERSCPLCRAKIPTAASSFMGNQRSRDVEHGPDEDDEQDEAMPLWRDGSTTHILQVY</sequence>
<dbReference type="PANTHER" id="PTHR15860">
    <property type="entry name" value="UNCHARACTERIZED RING FINGER-CONTAINING PROTEIN"/>
    <property type="match status" value="1"/>
</dbReference>
<dbReference type="SUPFAM" id="SSF57850">
    <property type="entry name" value="RING/U-box"/>
    <property type="match status" value="1"/>
</dbReference>
<evidence type="ECO:0000259" key="11">
    <source>
        <dbReference type="PROSITE" id="PS50089"/>
    </source>
</evidence>
<feature type="compositionally biased region" description="Low complexity" evidence="9">
    <location>
        <begin position="186"/>
        <end position="203"/>
    </location>
</feature>
<dbReference type="Gene3D" id="3.30.40.10">
    <property type="entry name" value="Zinc/RING finger domain, C3HC4 (zinc finger)"/>
    <property type="match status" value="1"/>
</dbReference>
<keyword evidence="4" id="KW-0833">Ubl conjugation pathway</keyword>
<keyword evidence="2 10" id="KW-0812">Transmembrane</keyword>
<keyword evidence="5" id="KW-0862">Zinc</keyword>
<organism evidence="12 13">
    <name type="scientific">Ladona fulva</name>
    <name type="common">Scarce chaser dragonfly</name>
    <name type="synonym">Libellula fulva</name>
    <dbReference type="NCBI Taxonomy" id="123851"/>
    <lineage>
        <taxon>Eukaryota</taxon>
        <taxon>Metazoa</taxon>
        <taxon>Ecdysozoa</taxon>
        <taxon>Arthropoda</taxon>
        <taxon>Hexapoda</taxon>
        <taxon>Insecta</taxon>
        <taxon>Pterygota</taxon>
        <taxon>Palaeoptera</taxon>
        <taxon>Odonata</taxon>
        <taxon>Epiprocta</taxon>
        <taxon>Anisoptera</taxon>
        <taxon>Libelluloidea</taxon>
        <taxon>Libellulidae</taxon>
        <taxon>Ladona</taxon>
    </lineage>
</organism>
<feature type="domain" description="RING-type" evidence="11">
    <location>
        <begin position="448"/>
        <end position="489"/>
    </location>
</feature>
<evidence type="ECO:0000256" key="3">
    <source>
        <dbReference type="ARBA" id="ARBA00022771"/>
    </source>
</evidence>
<evidence type="ECO:0000256" key="4">
    <source>
        <dbReference type="ARBA" id="ARBA00022786"/>
    </source>
</evidence>
<evidence type="ECO:0000256" key="7">
    <source>
        <dbReference type="ARBA" id="ARBA00023136"/>
    </source>
</evidence>
<evidence type="ECO:0000256" key="8">
    <source>
        <dbReference type="PROSITE-ProRule" id="PRU00175"/>
    </source>
</evidence>
<dbReference type="PANTHER" id="PTHR15860:SF0">
    <property type="entry name" value="LP20373P"/>
    <property type="match status" value="1"/>
</dbReference>
<evidence type="ECO:0000256" key="2">
    <source>
        <dbReference type="ARBA" id="ARBA00022692"/>
    </source>
</evidence>
<dbReference type="InterPro" id="IPR044235">
    <property type="entry name" value="RNFT1/2"/>
</dbReference>
<protein>
    <recommendedName>
        <fullName evidence="11">RING-type domain-containing protein</fullName>
    </recommendedName>
</protein>
<dbReference type="InterPro" id="IPR001841">
    <property type="entry name" value="Znf_RING"/>
</dbReference>
<feature type="transmembrane region" description="Helical" evidence="10">
    <location>
        <begin position="222"/>
        <end position="243"/>
    </location>
</feature>
<evidence type="ECO:0000256" key="1">
    <source>
        <dbReference type="ARBA" id="ARBA00004141"/>
    </source>
</evidence>
<evidence type="ECO:0000256" key="9">
    <source>
        <dbReference type="SAM" id="MobiDB-lite"/>
    </source>
</evidence>
<proteinExistence type="predicted"/>
<feature type="region of interest" description="Disordered" evidence="9">
    <location>
        <begin position="141"/>
        <end position="203"/>
    </location>
</feature>
<dbReference type="InterPro" id="IPR013083">
    <property type="entry name" value="Znf_RING/FYVE/PHD"/>
</dbReference>
<keyword evidence="6 10" id="KW-1133">Transmembrane helix</keyword>
<dbReference type="AlphaFoldDB" id="A0A8K0KHE0"/>
<comment type="caution">
    <text evidence="12">The sequence shown here is derived from an EMBL/GenBank/DDBJ whole genome shotgun (WGS) entry which is preliminary data.</text>
</comment>
<dbReference type="EMBL" id="KZ308802">
    <property type="protein sequence ID" value="KAG8234368.1"/>
    <property type="molecule type" value="Genomic_DNA"/>
</dbReference>
<evidence type="ECO:0000313" key="12">
    <source>
        <dbReference type="EMBL" id="KAG8234368.1"/>
    </source>
</evidence>
<reference evidence="12" key="2">
    <citation type="submission" date="2017-10" db="EMBL/GenBank/DDBJ databases">
        <title>Ladona fulva Genome sequencing and assembly.</title>
        <authorList>
            <person name="Murali S."/>
            <person name="Richards S."/>
            <person name="Bandaranaike D."/>
            <person name="Bellair M."/>
            <person name="Blankenburg K."/>
            <person name="Chao H."/>
            <person name="Dinh H."/>
            <person name="Doddapaneni H."/>
            <person name="Dugan-Rocha S."/>
            <person name="Elkadiri S."/>
            <person name="Gnanaolivu R."/>
            <person name="Hernandez B."/>
            <person name="Skinner E."/>
            <person name="Javaid M."/>
            <person name="Lee S."/>
            <person name="Li M."/>
            <person name="Ming W."/>
            <person name="Munidasa M."/>
            <person name="Muniz J."/>
            <person name="Nguyen L."/>
            <person name="Hughes D."/>
            <person name="Osuji N."/>
            <person name="Pu L.-L."/>
            <person name="Puazo M."/>
            <person name="Qu C."/>
            <person name="Quiroz J."/>
            <person name="Raj R."/>
            <person name="Weissenberger G."/>
            <person name="Xin Y."/>
            <person name="Zou X."/>
            <person name="Han Y."/>
            <person name="Worley K."/>
            <person name="Muzny D."/>
            <person name="Gibbs R."/>
        </authorList>
    </citation>
    <scope>NUCLEOTIDE SEQUENCE</scope>
    <source>
        <strain evidence="12">Sampled in the wild</strain>
    </source>
</reference>
<dbReference type="OrthoDB" id="9049620at2759"/>
<keyword evidence="3 8" id="KW-0479">Metal-binding</keyword>
<dbReference type="GO" id="GO:0061630">
    <property type="term" value="F:ubiquitin protein ligase activity"/>
    <property type="evidence" value="ECO:0007669"/>
    <property type="project" value="InterPro"/>
</dbReference>
<dbReference type="GO" id="GO:0008270">
    <property type="term" value="F:zinc ion binding"/>
    <property type="evidence" value="ECO:0007669"/>
    <property type="project" value="UniProtKB-KW"/>
</dbReference>
<dbReference type="Pfam" id="PF13639">
    <property type="entry name" value="zf-RING_2"/>
    <property type="match status" value="1"/>
</dbReference>
<accession>A0A8K0KHE0</accession>
<feature type="region of interest" description="Disordered" evidence="9">
    <location>
        <begin position="501"/>
        <end position="523"/>
    </location>
</feature>
<evidence type="ECO:0000313" key="13">
    <source>
        <dbReference type="Proteomes" id="UP000792457"/>
    </source>
</evidence>